<feature type="compositionally biased region" description="Low complexity" evidence="1">
    <location>
        <begin position="198"/>
        <end position="213"/>
    </location>
</feature>
<keyword evidence="3" id="KW-1185">Reference proteome</keyword>
<dbReference type="EMBL" id="CAUYUJ010007869">
    <property type="protein sequence ID" value="CAK0822214.1"/>
    <property type="molecule type" value="Genomic_DNA"/>
</dbReference>
<evidence type="ECO:0000313" key="2">
    <source>
        <dbReference type="EMBL" id="CAK0822214.1"/>
    </source>
</evidence>
<feature type="compositionally biased region" description="Basic and acidic residues" evidence="1">
    <location>
        <begin position="37"/>
        <end position="46"/>
    </location>
</feature>
<feature type="compositionally biased region" description="Polar residues" evidence="1">
    <location>
        <begin position="247"/>
        <end position="256"/>
    </location>
</feature>
<dbReference type="Proteomes" id="UP001189429">
    <property type="component" value="Unassembled WGS sequence"/>
</dbReference>
<name>A0ABN9RSX0_9DINO</name>
<feature type="compositionally biased region" description="Pro residues" evidence="1">
    <location>
        <begin position="231"/>
        <end position="244"/>
    </location>
</feature>
<accession>A0ABN9RSX0</accession>
<proteinExistence type="predicted"/>
<reference evidence="2" key="1">
    <citation type="submission" date="2023-10" db="EMBL/GenBank/DDBJ databases">
        <authorList>
            <person name="Chen Y."/>
            <person name="Shah S."/>
            <person name="Dougan E. K."/>
            <person name="Thang M."/>
            <person name="Chan C."/>
        </authorList>
    </citation>
    <scope>NUCLEOTIDE SEQUENCE [LARGE SCALE GENOMIC DNA]</scope>
</reference>
<protein>
    <submittedName>
        <fullName evidence="2">Uncharacterized protein</fullName>
    </submittedName>
</protein>
<feature type="compositionally biased region" description="Polar residues" evidence="1">
    <location>
        <begin position="50"/>
        <end position="59"/>
    </location>
</feature>
<feature type="compositionally biased region" description="Pro residues" evidence="1">
    <location>
        <begin position="289"/>
        <end position="299"/>
    </location>
</feature>
<comment type="caution">
    <text evidence="2">The sequence shown here is derived from an EMBL/GenBank/DDBJ whole genome shotgun (WGS) entry which is preliminary data.</text>
</comment>
<evidence type="ECO:0000256" key="1">
    <source>
        <dbReference type="SAM" id="MobiDB-lite"/>
    </source>
</evidence>
<gene>
    <name evidence="2" type="ORF">PCOR1329_LOCUS23287</name>
</gene>
<feature type="region of interest" description="Disordered" evidence="1">
    <location>
        <begin position="1"/>
        <end position="350"/>
    </location>
</feature>
<organism evidence="2 3">
    <name type="scientific">Prorocentrum cordatum</name>
    <dbReference type="NCBI Taxonomy" id="2364126"/>
    <lineage>
        <taxon>Eukaryota</taxon>
        <taxon>Sar</taxon>
        <taxon>Alveolata</taxon>
        <taxon>Dinophyceae</taxon>
        <taxon>Prorocentrales</taxon>
        <taxon>Prorocentraceae</taxon>
        <taxon>Prorocentrum</taxon>
    </lineage>
</organism>
<evidence type="ECO:0000313" key="3">
    <source>
        <dbReference type="Proteomes" id="UP001189429"/>
    </source>
</evidence>
<feature type="compositionally biased region" description="Basic and acidic residues" evidence="1">
    <location>
        <begin position="135"/>
        <end position="154"/>
    </location>
</feature>
<feature type="compositionally biased region" description="Polar residues" evidence="1">
    <location>
        <begin position="23"/>
        <end position="35"/>
    </location>
</feature>
<feature type="compositionally biased region" description="Basic and acidic residues" evidence="1">
    <location>
        <begin position="71"/>
        <end position="122"/>
    </location>
</feature>
<sequence length="350" mass="36734">MPADGEVGTEATDFHVGGGSQDAPGSSSGGQNATVTIRRDELRDLIKSVVSETMRSGAQDSGGHRGGARGEQSHDEWRDTGRDPWREGRDRGAHSGEREAGGEGHQRDRRDGDKDAGGEGRLSRILFQQVMGGKTEPRAKRATEKFLARRRNESESEVSLESSVDAEMQGTFVNATAEAMAQQPGPGLTSGPSNDSTASAGAAEAQAQLGPASGAPPSIDQPLWTLGPPAAVKPPPGFLGPPDPTGNTFVYQQSPFGQVVAQQMEMAGAAPPQVQHSPGDPWQAHAESQPPPPSHPPPGWNSQQEQGGAPTTQTTTTGQPVSLLLHELGTIPEEGPVLDSPEWEILPDQL</sequence>
<feature type="compositionally biased region" description="Low complexity" evidence="1">
    <location>
        <begin position="303"/>
        <end position="319"/>
    </location>
</feature>